<dbReference type="FunFam" id="3.40.30.10:FF:000010">
    <property type="entry name" value="Glutathione peroxidase"/>
    <property type="match status" value="1"/>
</dbReference>
<dbReference type="PRINTS" id="PR01011">
    <property type="entry name" value="GLUTPROXDASE"/>
</dbReference>
<gene>
    <name evidence="6" type="primary">btuE</name>
    <name evidence="6" type="ORF">L485_04165</name>
</gene>
<proteinExistence type="inferred from homology"/>
<dbReference type="Proteomes" id="UP000015524">
    <property type="component" value="Unassembled WGS sequence"/>
</dbReference>
<dbReference type="PANTHER" id="PTHR11592:SF40">
    <property type="entry name" value="THIOREDOXIN_GLUTATHIONE PEROXIDASE BTUE"/>
    <property type="match status" value="1"/>
</dbReference>
<dbReference type="InterPro" id="IPR036249">
    <property type="entry name" value="Thioredoxin-like_sf"/>
</dbReference>
<dbReference type="Pfam" id="PF00255">
    <property type="entry name" value="GSHPx"/>
    <property type="match status" value="1"/>
</dbReference>
<accession>T0I470</accession>
<dbReference type="GO" id="GO:0034599">
    <property type="term" value="P:cellular response to oxidative stress"/>
    <property type="evidence" value="ECO:0007669"/>
    <property type="project" value="TreeGrafter"/>
</dbReference>
<dbReference type="PIRSF" id="PIRSF000303">
    <property type="entry name" value="Glutathion_perox"/>
    <property type="match status" value="1"/>
</dbReference>
<dbReference type="GO" id="GO:0004601">
    <property type="term" value="F:peroxidase activity"/>
    <property type="evidence" value="ECO:0007669"/>
    <property type="project" value="UniProtKB-KW"/>
</dbReference>
<evidence type="ECO:0000256" key="5">
    <source>
        <dbReference type="RuleBase" id="RU000499"/>
    </source>
</evidence>
<keyword evidence="7" id="KW-1185">Reference proteome</keyword>
<protein>
    <recommendedName>
        <fullName evidence="5">Glutathione peroxidase</fullName>
    </recommendedName>
</protein>
<dbReference type="PANTHER" id="PTHR11592">
    <property type="entry name" value="GLUTATHIONE PEROXIDASE"/>
    <property type="match status" value="1"/>
</dbReference>
<keyword evidence="3 5" id="KW-0560">Oxidoreductase</keyword>
<sequence length="193" mass="20539">MVRAGNPLKETIMSAIQQIPIKTIKGADASLGDYAGKVVLAVNVASKCGLTPQYEGLEKLYGEYKDKGLVVAGFPANDFGAQEPGGNDEIAAFCTTNFGVDFPMFEKIVVTGPEKHPLYAALTSARPKAQGDGDAFREKLKGYGMTPNPEPEVLWNFEKFVIAKDGSVAARFAPTTAPDDPALIATIEAELAK</sequence>
<organism evidence="6 7">
    <name type="scientific">Sphingobium baderi LL03</name>
    <dbReference type="NCBI Taxonomy" id="1114964"/>
    <lineage>
        <taxon>Bacteria</taxon>
        <taxon>Pseudomonadati</taxon>
        <taxon>Pseudomonadota</taxon>
        <taxon>Alphaproteobacteria</taxon>
        <taxon>Sphingomonadales</taxon>
        <taxon>Sphingomonadaceae</taxon>
        <taxon>Sphingobium</taxon>
    </lineage>
</organism>
<evidence type="ECO:0000313" key="7">
    <source>
        <dbReference type="Proteomes" id="UP000015524"/>
    </source>
</evidence>
<dbReference type="AlphaFoldDB" id="T0I470"/>
<evidence type="ECO:0000256" key="3">
    <source>
        <dbReference type="ARBA" id="ARBA00023002"/>
    </source>
</evidence>
<evidence type="ECO:0000256" key="1">
    <source>
        <dbReference type="ARBA" id="ARBA00006926"/>
    </source>
</evidence>
<name>T0I470_9SPHN</name>
<evidence type="ECO:0000313" key="6">
    <source>
        <dbReference type="EMBL" id="EQB04419.1"/>
    </source>
</evidence>
<comment type="similarity">
    <text evidence="1 5">Belongs to the glutathione peroxidase family.</text>
</comment>
<dbReference type="CDD" id="cd00340">
    <property type="entry name" value="GSH_Peroxidase"/>
    <property type="match status" value="1"/>
</dbReference>
<evidence type="ECO:0000256" key="4">
    <source>
        <dbReference type="PIRSR" id="PIRSR000303-1"/>
    </source>
</evidence>
<feature type="active site" evidence="4">
    <location>
        <position position="48"/>
    </location>
</feature>
<reference evidence="6 7" key="1">
    <citation type="journal article" date="2013" name="Genome Announc.">
        <title>Draft Genome Sequence of a Hexachlorocyclohexane-Degrading Bacterium, Sphingobium baderi Strain LL03T.</title>
        <authorList>
            <person name="Kaur J."/>
            <person name="Verma H."/>
            <person name="Tripathi C."/>
            <person name="Khurana J.P."/>
            <person name="Lal R."/>
        </authorList>
    </citation>
    <scope>NUCLEOTIDE SEQUENCE [LARGE SCALE GENOMIC DNA]</scope>
    <source>
        <strain evidence="6 7">LL03</strain>
    </source>
</reference>
<keyword evidence="2 5" id="KW-0575">Peroxidase</keyword>
<dbReference type="PROSITE" id="PS51355">
    <property type="entry name" value="GLUTATHIONE_PEROXID_3"/>
    <property type="match status" value="1"/>
</dbReference>
<dbReference type="EMBL" id="ATIB01000034">
    <property type="protein sequence ID" value="EQB04419.1"/>
    <property type="molecule type" value="Genomic_DNA"/>
</dbReference>
<dbReference type="PATRIC" id="fig|1114964.3.peg.795"/>
<comment type="caution">
    <text evidence="6">The sequence shown here is derived from an EMBL/GenBank/DDBJ whole genome shotgun (WGS) entry which is preliminary data.</text>
</comment>
<dbReference type="Gene3D" id="3.40.30.10">
    <property type="entry name" value="Glutaredoxin"/>
    <property type="match status" value="1"/>
</dbReference>
<dbReference type="SUPFAM" id="SSF52833">
    <property type="entry name" value="Thioredoxin-like"/>
    <property type="match status" value="1"/>
</dbReference>
<dbReference type="InterPro" id="IPR000889">
    <property type="entry name" value="Glutathione_peroxidase"/>
</dbReference>
<dbReference type="eggNOG" id="COG0386">
    <property type="taxonomic scope" value="Bacteria"/>
</dbReference>
<evidence type="ECO:0000256" key="2">
    <source>
        <dbReference type="ARBA" id="ARBA00022559"/>
    </source>
</evidence>